<evidence type="ECO:0000313" key="3">
    <source>
        <dbReference type="Proteomes" id="UP000251960"/>
    </source>
</evidence>
<sequence>MDVLQDISSARGSSLEDTSVSMFPQPPSHKDYQRVKTFSLLFRNLAFSIAPPILENHVLRPRCQMLHPHFTPHLPPNVSGEHTREQNMLDCFFLLIAKEAFVMMIHTSPGQSVSRPTPVERG</sequence>
<dbReference type="Proteomes" id="UP000251960">
    <property type="component" value="Unassembled WGS sequence"/>
</dbReference>
<evidence type="ECO:0000256" key="1">
    <source>
        <dbReference type="SAM" id="MobiDB-lite"/>
    </source>
</evidence>
<gene>
    <name evidence="2" type="ORF">Zm00014a_040408</name>
</gene>
<accession>A0A3L6D764</accession>
<dbReference type="EMBL" id="NCVQ01000305">
    <property type="protein sequence ID" value="PWZ04425.1"/>
    <property type="molecule type" value="Genomic_DNA"/>
</dbReference>
<protein>
    <submittedName>
        <fullName evidence="2">Uncharacterized protein</fullName>
    </submittedName>
</protein>
<feature type="compositionally biased region" description="Polar residues" evidence="1">
    <location>
        <begin position="1"/>
        <end position="22"/>
    </location>
</feature>
<comment type="caution">
    <text evidence="2">The sequence shown here is derived from an EMBL/GenBank/DDBJ whole genome shotgun (WGS) entry which is preliminary data.</text>
</comment>
<proteinExistence type="predicted"/>
<evidence type="ECO:0000313" key="2">
    <source>
        <dbReference type="EMBL" id="PWZ04425.1"/>
    </source>
</evidence>
<name>A0A3L6D764_MAIZE</name>
<reference evidence="2 3" key="1">
    <citation type="journal article" date="2018" name="Nat. Genet.">
        <title>Extensive intraspecific gene order and gene structural variations between Mo17 and other maize genomes.</title>
        <authorList>
            <person name="Sun S."/>
            <person name="Zhou Y."/>
            <person name="Chen J."/>
            <person name="Shi J."/>
            <person name="Zhao H."/>
            <person name="Zhao H."/>
            <person name="Song W."/>
            <person name="Zhang M."/>
            <person name="Cui Y."/>
            <person name="Dong X."/>
            <person name="Liu H."/>
            <person name="Ma X."/>
            <person name="Jiao Y."/>
            <person name="Wang B."/>
            <person name="Wei X."/>
            <person name="Stein J.C."/>
            <person name="Glaubitz J.C."/>
            <person name="Lu F."/>
            <person name="Yu G."/>
            <person name="Liang C."/>
            <person name="Fengler K."/>
            <person name="Li B."/>
            <person name="Rafalski A."/>
            <person name="Schnable P.S."/>
            <person name="Ware D.H."/>
            <person name="Buckler E.S."/>
            <person name="Lai J."/>
        </authorList>
    </citation>
    <scope>NUCLEOTIDE SEQUENCE [LARGE SCALE GENOMIC DNA]</scope>
    <source>
        <strain evidence="3">cv. Missouri 17</strain>
        <tissue evidence="2">Seedling</tissue>
    </source>
</reference>
<organism evidence="2 3">
    <name type="scientific">Zea mays</name>
    <name type="common">Maize</name>
    <dbReference type="NCBI Taxonomy" id="4577"/>
    <lineage>
        <taxon>Eukaryota</taxon>
        <taxon>Viridiplantae</taxon>
        <taxon>Streptophyta</taxon>
        <taxon>Embryophyta</taxon>
        <taxon>Tracheophyta</taxon>
        <taxon>Spermatophyta</taxon>
        <taxon>Magnoliopsida</taxon>
        <taxon>Liliopsida</taxon>
        <taxon>Poales</taxon>
        <taxon>Poaceae</taxon>
        <taxon>PACMAD clade</taxon>
        <taxon>Panicoideae</taxon>
        <taxon>Andropogonodae</taxon>
        <taxon>Andropogoneae</taxon>
        <taxon>Tripsacinae</taxon>
        <taxon>Zea</taxon>
    </lineage>
</organism>
<dbReference type="AlphaFoldDB" id="A0A3L6D764"/>
<feature type="region of interest" description="Disordered" evidence="1">
    <location>
        <begin position="1"/>
        <end position="28"/>
    </location>
</feature>